<sequence length="144" mass="16343">MTLFGTLIKLFAPKENATYLEIEAHIIAGNTTIGSHNDSAFYDSCEEIDVPLEFLIEDQYIDDGFQDQYKYMNTGNNRCESSFNGTKELMFDISNDTSRVENNNRSITNCSQYGNWSSNSAARFLSLMKPAEDHQIAFGCEEDF</sequence>
<name>A0AC35UCD3_9BILA</name>
<protein>
    <submittedName>
        <fullName evidence="2">Uncharacterized protein</fullName>
    </submittedName>
</protein>
<proteinExistence type="predicted"/>
<evidence type="ECO:0000313" key="1">
    <source>
        <dbReference type="Proteomes" id="UP000095286"/>
    </source>
</evidence>
<reference evidence="2" key="1">
    <citation type="submission" date="2016-11" db="UniProtKB">
        <authorList>
            <consortium name="WormBaseParasite"/>
        </authorList>
    </citation>
    <scope>IDENTIFICATION</scope>
    <source>
        <strain evidence="2">KR3021</strain>
    </source>
</reference>
<dbReference type="WBParaSite" id="RSKR_0001009600.1">
    <property type="protein sequence ID" value="RSKR_0001009600.1"/>
    <property type="gene ID" value="RSKR_0001009600"/>
</dbReference>
<dbReference type="Proteomes" id="UP000095286">
    <property type="component" value="Unplaced"/>
</dbReference>
<evidence type="ECO:0000313" key="2">
    <source>
        <dbReference type="WBParaSite" id="RSKR_0001009600.1"/>
    </source>
</evidence>
<organism evidence="1 2">
    <name type="scientific">Rhabditophanes sp. KR3021</name>
    <dbReference type="NCBI Taxonomy" id="114890"/>
    <lineage>
        <taxon>Eukaryota</taxon>
        <taxon>Metazoa</taxon>
        <taxon>Ecdysozoa</taxon>
        <taxon>Nematoda</taxon>
        <taxon>Chromadorea</taxon>
        <taxon>Rhabditida</taxon>
        <taxon>Tylenchina</taxon>
        <taxon>Panagrolaimomorpha</taxon>
        <taxon>Strongyloidoidea</taxon>
        <taxon>Alloionematidae</taxon>
        <taxon>Rhabditophanes</taxon>
    </lineage>
</organism>
<accession>A0AC35UCD3</accession>